<evidence type="ECO:0000313" key="2">
    <source>
        <dbReference type="EMBL" id="KIK14085.1"/>
    </source>
</evidence>
<reference evidence="3" key="2">
    <citation type="submission" date="2015-01" db="EMBL/GenBank/DDBJ databases">
        <title>Evolutionary Origins and Diversification of the Mycorrhizal Mutualists.</title>
        <authorList>
            <consortium name="DOE Joint Genome Institute"/>
            <consortium name="Mycorrhizal Genomics Consortium"/>
            <person name="Kohler A."/>
            <person name="Kuo A."/>
            <person name="Nagy L.G."/>
            <person name="Floudas D."/>
            <person name="Copeland A."/>
            <person name="Barry K.W."/>
            <person name="Cichocki N."/>
            <person name="Veneault-Fourrey C."/>
            <person name="LaButti K."/>
            <person name="Lindquist E.A."/>
            <person name="Lipzen A."/>
            <person name="Lundell T."/>
            <person name="Morin E."/>
            <person name="Murat C."/>
            <person name="Riley R."/>
            <person name="Ohm R."/>
            <person name="Sun H."/>
            <person name="Tunlid A."/>
            <person name="Henrissat B."/>
            <person name="Grigoriev I.V."/>
            <person name="Hibbett D.S."/>
            <person name="Martin F."/>
        </authorList>
    </citation>
    <scope>NUCLEOTIDE SEQUENCE [LARGE SCALE GENOMIC DNA]</scope>
    <source>
        <strain evidence="3">441</strain>
    </source>
</reference>
<evidence type="ECO:0000313" key="3">
    <source>
        <dbReference type="Proteomes" id="UP000054018"/>
    </source>
</evidence>
<dbReference type="EMBL" id="KN833955">
    <property type="protein sequence ID" value="KIK14085.1"/>
    <property type="molecule type" value="Genomic_DNA"/>
</dbReference>
<dbReference type="AlphaFoldDB" id="A0A0C9XNY1"/>
<organism evidence="2 3">
    <name type="scientific">Pisolithus microcarpus 441</name>
    <dbReference type="NCBI Taxonomy" id="765257"/>
    <lineage>
        <taxon>Eukaryota</taxon>
        <taxon>Fungi</taxon>
        <taxon>Dikarya</taxon>
        <taxon>Basidiomycota</taxon>
        <taxon>Agaricomycotina</taxon>
        <taxon>Agaricomycetes</taxon>
        <taxon>Agaricomycetidae</taxon>
        <taxon>Boletales</taxon>
        <taxon>Sclerodermatineae</taxon>
        <taxon>Pisolithaceae</taxon>
        <taxon>Pisolithus</taxon>
    </lineage>
</organism>
<sequence length="265" mass="29993">MSSSATCLQMIVPWEMALPDELEDKLGDSIAVKMAKFDKRQCCQHLALQRELEAEEQRKAEEAERVHREQEAEARKREEEQKIHWLEAERKRLKEERRQAQQAGSSSQQPPASTGKAIDRPGRCSTCMKAGKECKLGTGRSKSCVQCQKLKAKCDLIAWTTDMEKRPVMATSPHGGEKQKCHRKLKASMEVVVDVDNGDDKTMEDTLEVESEIRMVVKLLQKNNTTIETLAKDIWDLSGVLEESFEPLKAVMTTLVNHAQNEEGV</sequence>
<protein>
    <submittedName>
        <fullName evidence="2">Uncharacterized protein</fullName>
    </submittedName>
</protein>
<proteinExistence type="predicted"/>
<feature type="region of interest" description="Disordered" evidence="1">
    <location>
        <begin position="93"/>
        <end position="122"/>
    </location>
</feature>
<keyword evidence="3" id="KW-1185">Reference proteome</keyword>
<feature type="region of interest" description="Disordered" evidence="1">
    <location>
        <begin position="54"/>
        <end position="80"/>
    </location>
</feature>
<gene>
    <name evidence="2" type="ORF">PISMIDRAFT_17528</name>
</gene>
<feature type="compositionally biased region" description="Low complexity" evidence="1">
    <location>
        <begin position="100"/>
        <end position="113"/>
    </location>
</feature>
<dbReference type="HOGENOM" id="CLU_095041_0_0_1"/>
<reference evidence="2 3" key="1">
    <citation type="submission" date="2014-04" db="EMBL/GenBank/DDBJ databases">
        <authorList>
            <consortium name="DOE Joint Genome Institute"/>
            <person name="Kuo A."/>
            <person name="Kohler A."/>
            <person name="Costa M.D."/>
            <person name="Nagy L.G."/>
            <person name="Floudas D."/>
            <person name="Copeland A."/>
            <person name="Barry K.W."/>
            <person name="Cichocki N."/>
            <person name="Veneault-Fourrey C."/>
            <person name="LaButti K."/>
            <person name="Lindquist E.A."/>
            <person name="Lipzen A."/>
            <person name="Lundell T."/>
            <person name="Morin E."/>
            <person name="Murat C."/>
            <person name="Sun H."/>
            <person name="Tunlid A."/>
            <person name="Henrissat B."/>
            <person name="Grigoriev I.V."/>
            <person name="Hibbett D.S."/>
            <person name="Martin F."/>
            <person name="Nordberg H.P."/>
            <person name="Cantor M.N."/>
            <person name="Hua S.X."/>
        </authorList>
    </citation>
    <scope>NUCLEOTIDE SEQUENCE [LARGE SCALE GENOMIC DNA]</scope>
    <source>
        <strain evidence="2 3">441</strain>
    </source>
</reference>
<dbReference type="Proteomes" id="UP000054018">
    <property type="component" value="Unassembled WGS sequence"/>
</dbReference>
<name>A0A0C9XNY1_9AGAM</name>
<accession>A0A0C9XNY1</accession>
<evidence type="ECO:0000256" key="1">
    <source>
        <dbReference type="SAM" id="MobiDB-lite"/>
    </source>
</evidence>